<name>A0ABT3K5P3_9PROT</name>
<proteinExistence type="predicted"/>
<dbReference type="Gene3D" id="3.30.1330.40">
    <property type="entry name" value="RutC-like"/>
    <property type="match status" value="1"/>
</dbReference>
<sequence length="112" mass="12598">MKETTRPHADIHIRHLTGRDPDTGLFPPALLAQFRQALAQGASELQRDGYTLQDVTHIVFTLTGTKDFTSSFSLLNELFGHSCPATTFRLVRTYDKPGQLIELDLMVRQARS</sequence>
<evidence type="ECO:0000313" key="1">
    <source>
        <dbReference type="EMBL" id="MCW4590392.1"/>
    </source>
</evidence>
<accession>A0ABT3K5P3</accession>
<keyword evidence="2" id="KW-1185">Reference proteome</keyword>
<dbReference type="RefSeq" id="WP_167400325.1">
    <property type="nucleotide sequence ID" value="NZ_JABJWD010000058.1"/>
</dbReference>
<dbReference type="SUPFAM" id="SSF55298">
    <property type="entry name" value="YjgF-like"/>
    <property type="match status" value="1"/>
</dbReference>
<reference evidence="1 2" key="1">
    <citation type="submission" date="2022-07" db="EMBL/GenBank/DDBJ databases">
        <title>Genome stability of Gluconacetobacter entanii AV429.</title>
        <authorList>
            <person name="Trcek J."/>
            <person name="Cepec E."/>
        </authorList>
    </citation>
    <scope>NUCLEOTIDE SEQUENCE [LARGE SCALE GENOMIC DNA]</scope>
    <source>
        <strain evidence="1 2">AV429_2022</strain>
    </source>
</reference>
<organism evidence="1 2">
    <name type="scientific">Gluconacetobacter entanii</name>
    <dbReference type="NCBI Taxonomy" id="108528"/>
    <lineage>
        <taxon>Bacteria</taxon>
        <taxon>Pseudomonadati</taxon>
        <taxon>Pseudomonadota</taxon>
        <taxon>Alphaproteobacteria</taxon>
        <taxon>Acetobacterales</taxon>
        <taxon>Acetobacteraceae</taxon>
        <taxon>Gluconacetobacter</taxon>
    </lineage>
</organism>
<dbReference type="InterPro" id="IPR035959">
    <property type="entry name" value="RutC-like_sf"/>
</dbReference>
<dbReference type="EMBL" id="JANGSQ010000098">
    <property type="protein sequence ID" value="MCW4590392.1"/>
    <property type="molecule type" value="Genomic_DNA"/>
</dbReference>
<comment type="caution">
    <text evidence="1">The sequence shown here is derived from an EMBL/GenBank/DDBJ whole genome shotgun (WGS) entry which is preliminary data.</text>
</comment>
<protein>
    <submittedName>
        <fullName evidence="1">Endoribonuclease L-PSP</fullName>
    </submittedName>
</protein>
<dbReference type="Proteomes" id="UP001526337">
    <property type="component" value="Unassembled WGS sequence"/>
</dbReference>
<gene>
    <name evidence="1" type="ORF">NO263_07350</name>
</gene>
<evidence type="ECO:0000313" key="2">
    <source>
        <dbReference type="Proteomes" id="UP001526337"/>
    </source>
</evidence>